<gene>
    <name evidence="2" type="ORF">HPB52_016148</name>
</gene>
<dbReference type="Proteomes" id="UP000821837">
    <property type="component" value="Chromosome 6"/>
</dbReference>
<reference evidence="2" key="1">
    <citation type="journal article" date="2020" name="Cell">
        <title>Large-Scale Comparative Analyses of Tick Genomes Elucidate Their Genetic Diversity and Vector Capacities.</title>
        <authorList>
            <consortium name="Tick Genome and Microbiome Consortium (TIGMIC)"/>
            <person name="Jia N."/>
            <person name="Wang J."/>
            <person name="Shi W."/>
            <person name="Du L."/>
            <person name="Sun Y."/>
            <person name="Zhan W."/>
            <person name="Jiang J.F."/>
            <person name="Wang Q."/>
            <person name="Zhang B."/>
            <person name="Ji P."/>
            <person name="Bell-Sakyi L."/>
            <person name="Cui X.M."/>
            <person name="Yuan T.T."/>
            <person name="Jiang B.G."/>
            <person name="Yang W.F."/>
            <person name="Lam T.T."/>
            <person name="Chang Q.C."/>
            <person name="Ding S.J."/>
            <person name="Wang X.J."/>
            <person name="Zhu J.G."/>
            <person name="Ruan X.D."/>
            <person name="Zhao L."/>
            <person name="Wei J.T."/>
            <person name="Ye R.Z."/>
            <person name="Que T.C."/>
            <person name="Du C.H."/>
            <person name="Zhou Y.H."/>
            <person name="Cheng J.X."/>
            <person name="Dai P.F."/>
            <person name="Guo W.B."/>
            <person name="Han X.H."/>
            <person name="Huang E.J."/>
            <person name="Li L.F."/>
            <person name="Wei W."/>
            <person name="Gao Y.C."/>
            <person name="Liu J.Z."/>
            <person name="Shao H.Z."/>
            <person name="Wang X."/>
            <person name="Wang C.C."/>
            <person name="Yang T.C."/>
            <person name="Huo Q.B."/>
            <person name="Li W."/>
            <person name="Chen H.Y."/>
            <person name="Chen S.E."/>
            <person name="Zhou L.G."/>
            <person name="Ni X.B."/>
            <person name="Tian J.H."/>
            <person name="Sheng Y."/>
            <person name="Liu T."/>
            <person name="Pan Y.S."/>
            <person name="Xia L.Y."/>
            <person name="Li J."/>
            <person name="Zhao F."/>
            <person name="Cao W.C."/>
        </authorList>
    </citation>
    <scope>NUCLEOTIDE SEQUENCE</scope>
    <source>
        <strain evidence="2">Rsan-2018</strain>
    </source>
</reference>
<evidence type="ECO:0000313" key="2">
    <source>
        <dbReference type="EMBL" id="KAH7947820.1"/>
    </source>
</evidence>
<dbReference type="EMBL" id="JABSTV010001252">
    <property type="protein sequence ID" value="KAH7947820.1"/>
    <property type="molecule type" value="Genomic_DNA"/>
</dbReference>
<evidence type="ECO:0000256" key="1">
    <source>
        <dbReference type="SAM" id="MobiDB-lite"/>
    </source>
</evidence>
<feature type="compositionally biased region" description="Basic and acidic residues" evidence="1">
    <location>
        <begin position="1"/>
        <end position="19"/>
    </location>
</feature>
<feature type="compositionally biased region" description="Basic residues" evidence="1">
    <location>
        <begin position="96"/>
        <end position="115"/>
    </location>
</feature>
<accession>A0A9D4STC3</accession>
<name>A0A9D4STC3_RHISA</name>
<proteinExistence type="predicted"/>
<evidence type="ECO:0000313" key="3">
    <source>
        <dbReference type="Proteomes" id="UP000821837"/>
    </source>
</evidence>
<feature type="region of interest" description="Disordered" evidence="1">
    <location>
        <begin position="1"/>
        <end position="165"/>
    </location>
</feature>
<sequence length="165" mass="17845">MEKQTTSDEQDIISKKAADRSSPNQWRRLDPDAQATAAASHTTGNSKSESAPEHTTVTAQVEPTTSTSSRRASKTKSIRDRQRESASNALADAAHHSRRIRYPSKFSTKSKHQRSSSRSARGDTLTSSKTNVPTTSAGNGMGPKPLKKPRPVSDSRTTKVQGQDG</sequence>
<comment type="caution">
    <text evidence="2">The sequence shown here is derived from an EMBL/GenBank/DDBJ whole genome shotgun (WGS) entry which is preliminary data.</text>
</comment>
<keyword evidence="3" id="KW-1185">Reference proteome</keyword>
<feature type="compositionally biased region" description="Polar residues" evidence="1">
    <location>
        <begin position="37"/>
        <end position="63"/>
    </location>
</feature>
<organism evidence="2 3">
    <name type="scientific">Rhipicephalus sanguineus</name>
    <name type="common">Brown dog tick</name>
    <name type="synonym">Ixodes sanguineus</name>
    <dbReference type="NCBI Taxonomy" id="34632"/>
    <lineage>
        <taxon>Eukaryota</taxon>
        <taxon>Metazoa</taxon>
        <taxon>Ecdysozoa</taxon>
        <taxon>Arthropoda</taxon>
        <taxon>Chelicerata</taxon>
        <taxon>Arachnida</taxon>
        <taxon>Acari</taxon>
        <taxon>Parasitiformes</taxon>
        <taxon>Ixodida</taxon>
        <taxon>Ixodoidea</taxon>
        <taxon>Ixodidae</taxon>
        <taxon>Rhipicephalinae</taxon>
        <taxon>Rhipicephalus</taxon>
        <taxon>Rhipicephalus</taxon>
    </lineage>
</organism>
<reference evidence="2" key="2">
    <citation type="submission" date="2021-09" db="EMBL/GenBank/DDBJ databases">
        <authorList>
            <person name="Jia N."/>
            <person name="Wang J."/>
            <person name="Shi W."/>
            <person name="Du L."/>
            <person name="Sun Y."/>
            <person name="Zhan W."/>
            <person name="Jiang J."/>
            <person name="Wang Q."/>
            <person name="Zhang B."/>
            <person name="Ji P."/>
            <person name="Sakyi L.B."/>
            <person name="Cui X."/>
            <person name="Yuan T."/>
            <person name="Jiang B."/>
            <person name="Yang W."/>
            <person name="Lam T.T.-Y."/>
            <person name="Chang Q."/>
            <person name="Ding S."/>
            <person name="Wang X."/>
            <person name="Zhu J."/>
            <person name="Ruan X."/>
            <person name="Zhao L."/>
            <person name="Wei J."/>
            <person name="Que T."/>
            <person name="Du C."/>
            <person name="Cheng J."/>
            <person name="Dai P."/>
            <person name="Han X."/>
            <person name="Huang E."/>
            <person name="Gao Y."/>
            <person name="Liu J."/>
            <person name="Shao H."/>
            <person name="Ye R."/>
            <person name="Li L."/>
            <person name="Wei W."/>
            <person name="Wang X."/>
            <person name="Wang C."/>
            <person name="Huo Q."/>
            <person name="Li W."/>
            <person name="Guo W."/>
            <person name="Chen H."/>
            <person name="Chen S."/>
            <person name="Zhou L."/>
            <person name="Zhou L."/>
            <person name="Ni X."/>
            <person name="Tian J."/>
            <person name="Zhou Y."/>
            <person name="Sheng Y."/>
            <person name="Liu T."/>
            <person name="Pan Y."/>
            <person name="Xia L."/>
            <person name="Li J."/>
            <person name="Zhao F."/>
            <person name="Cao W."/>
        </authorList>
    </citation>
    <scope>NUCLEOTIDE SEQUENCE</scope>
    <source>
        <strain evidence="2">Rsan-2018</strain>
        <tissue evidence="2">Larvae</tissue>
    </source>
</reference>
<feature type="compositionally biased region" description="Polar residues" evidence="1">
    <location>
        <begin position="116"/>
        <end position="138"/>
    </location>
</feature>
<dbReference type="AlphaFoldDB" id="A0A9D4STC3"/>
<protein>
    <submittedName>
        <fullName evidence="2">Uncharacterized protein</fullName>
    </submittedName>
</protein>